<evidence type="ECO:0000256" key="7">
    <source>
        <dbReference type="ARBA" id="ARBA00023242"/>
    </source>
</evidence>
<sequence>MPKTSLRKSAIKQLKERVHNNVEDARFLIETLTAINAINEVDERDNNMSVDTEELEQLLHDGIKADPNYKKLEELEHHRYLLPRDHYKQRNYDDDVALINEFMQDKSEGEFRRIIRMSKRGFLALHEEIKDDEIFISKSGPPQRSVKFQMAVALTRFGIYGNSATNKMIGDYFNIGHGSVDNYVQHFIAAVLKLQHKYIQWPMGSEREKVIRRHHELFGLPKCIGFMDGSLFGINQTPTWHSELFWCHYGSANDPGVLNASGLLEQLSTYFEDEQYVVADSAYAKTKWCVPIGRASAQESLTGSDVKFNHLLSRARVSIENCFGALKGRFASLQELRNQLKVEEDVDRHSRWIVACFVLHNFCLQHDDPAFMKDIIDFFYKTHDRGDHFETEENMFSKASRSSKYGNFGDTDGSFIVPNISMSEGIEKWLALKKYVLNINRYDIDILDALYEN</sequence>
<reference evidence="9" key="1">
    <citation type="submission" date="2014-09" db="EMBL/GenBank/DDBJ databases">
        <title>Draft genome sequence of an oleaginous Mucoromycotina fungus Mucor ambiguus NBRC6742.</title>
        <authorList>
            <person name="Takeda I."/>
            <person name="Yamane N."/>
            <person name="Morita T."/>
            <person name="Tamano K."/>
            <person name="Machida M."/>
            <person name="Baker S."/>
            <person name="Koike H."/>
        </authorList>
    </citation>
    <scope>NUCLEOTIDE SEQUENCE</scope>
    <source>
        <strain evidence="9">NBRC 6742</strain>
    </source>
</reference>
<keyword evidence="7" id="KW-0539">Nucleus</keyword>
<evidence type="ECO:0000313" key="10">
    <source>
        <dbReference type="Proteomes" id="UP000053815"/>
    </source>
</evidence>
<dbReference type="InterPro" id="IPR045249">
    <property type="entry name" value="HARBI1-like"/>
</dbReference>
<dbReference type="EMBL" id="DF836300">
    <property type="protein sequence ID" value="GAN01705.1"/>
    <property type="molecule type" value="Genomic_DNA"/>
</dbReference>
<evidence type="ECO:0000256" key="2">
    <source>
        <dbReference type="ARBA" id="ARBA00004123"/>
    </source>
</evidence>
<proteinExistence type="inferred from homology"/>
<dbReference type="Pfam" id="PF13359">
    <property type="entry name" value="DDE_Tnp_4"/>
    <property type="match status" value="1"/>
</dbReference>
<evidence type="ECO:0000313" key="9">
    <source>
        <dbReference type="EMBL" id="GAN01705.1"/>
    </source>
</evidence>
<dbReference type="OrthoDB" id="2445244at2759"/>
<evidence type="ECO:0000256" key="4">
    <source>
        <dbReference type="ARBA" id="ARBA00022722"/>
    </source>
</evidence>
<gene>
    <name evidence="9" type="ORF">MAM1_0011d01140</name>
</gene>
<dbReference type="AlphaFoldDB" id="A0A0C9LQU1"/>
<name>A0A0C9LQU1_9FUNG</name>
<dbReference type="PANTHER" id="PTHR22930">
    <property type="match status" value="1"/>
</dbReference>
<protein>
    <recommendedName>
        <fullName evidence="8">DDE Tnp4 domain-containing protein</fullName>
    </recommendedName>
</protein>
<keyword evidence="5" id="KW-0479">Metal-binding</keyword>
<evidence type="ECO:0000256" key="6">
    <source>
        <dbReference type="ARBA" id="ARBA00022801"/>
    </source>
</evidence>
<keyword evidence="4" id="KW-0540">Nuclease</keyword>
<dbReference type="STRING" id="91626.A0A0C9LQU1"/>
<evidence type="ECO:0000256" key="1">
    <source>
        <dbReference type="ARBA" id="ARBA00001968"/>
    </source>
</evidence>
<dbReference type="GO" id="GO:0046872">
    <property type="term" value="F:metal ion binding"/>
    <property type="evidence" value="ECO:0007669"/>
    <property type="project" value="UniProtKB-KW"/>
</dbReference>
<comment type="subcellular location">
    <subcellularLocation>
        <location evidence="2">Nucleus</location>
    </subcellularLocation>
</comment>
<dbReference type="GO" id="GO:0005634">
    <property type="term" value="C:nucleus"/>
    <property type="evidence" value="ECO:0007669"/>
    <property type="project" value="UniProtKB-SubCell"/>
</dbReference>
<dbReference type="PANTHER" id="PTHR22930:SF85">
    <property type="entry name" value="GH03217P-RELATED"/>
    <property type="match status" value="1"/>
</dbReference>
<dbReference type="Proteomes" id="UP000053815">
    <property type="component" value="Unassembled WGS sequence"/>
</dbReference>
<accession>A0A0C9LQU1</accession>
<comment type="cofactor">
    <cofactor evidence="1">
        <name>a divalent metal cation</name>
        <dbReference type="ChEBI" id="CHEBI:60240"/>
    </cofactor>
</comment>
<comment type="similarity">
    <text evidence="3">Belongs to the HARBI1 family.</text>
</comment>
<organism evidence="9">
    <name type="scientific">Mucor ambiguus</name>
    <dbReference type="NCBI Taxonomy" id="91626"/>
    <lineage>
        <taxon>Eukaryota</taxon>
        <taxon>Fungi</taxon>
        <taxon>Fungi incertae sedis</taxon>
        <taxon>Mucoromycota</taxon>
        <taxon>Mucoromycotina</taxon>
        <taxon>Mucoromycetes</taxon>
        <taxon>Mucorales</taxon>
        <taxon>Mucorineae</taxon>
        <taxon>Mucoraceae</taxon>
        <taxon>Mucor</taxon>
    </lineage>
</organism>
<evidence type="ECO:0000256" key="5">
    <source>
        <dbReference type="ARBA" id="ARBA00022723"/>
    </source>
</evidence>
<dbReference type="GO" id="GO:0004518">
    <property type="term" value="F:nuclease activity"/>
    <property type="evidence" value="ECO:0007669"/>
    <property type="project" value="UniProtKB-KW"/>
</dbReference>
<keyword evidence="10" id="KW-1185">Reference proteome</keyword>
<keyword evidence="6" id="KW-0378">Hydrolase</keyword>
<dbReference type="GO" id="GO:0016787">
    <property type="term" value="F:hydrolase activity"/>
    <property type="evidence" value="ECO:0007669"/>
    <property type="project" value="UniProtKB-KW"/>
</dbReference>
<evidence type="ECO:0000259" key="8">
    <source>
        <dbReference type="Pfam" id="PF13359"/>
    </source>
</evidence>
<dbReference type="InterPro" id="IPR027806">
    <property type="entry name" value="HARBI1_dom"/>
</dbReference>
<feature type="domain" description="DDE Tnp4" evidence="8">
    <location>
        <begin position="248"/>
        <end position="361"/>
    </location>
</feature>
<evidence type="ECO:0000256" key="3">
    <source>
        <dbReference type="ARBA" id="ARBA00006958"/>
    </source>
</evidence>